<dbReference type="PROSITE" id="PS52015">
    <property type="entry name" value="TONB_CTD"/>
    <property type="match status" value="1"/>
</dbReference>
<reference evidence="12" key="1">
    <citation type="submission" date="2018-06" db="EMBL/GenBank/DDBJ databases">
        <authorList>
            <person name="Zhirakovskaya E."/>
        </authorList>
    </citation>
    <scope>NUCLEOTIDE SEQUENCE</scope>
</reference>
<dbReference type="Pfam" id="PF03544">
    <property type="entry name" value="TonB_C"/>
    <property type="match status" value="1"/>
</dbReference>
<evidence type="ECO:0000256" key="7">
    <source>
        <dbReference type="ARBA" id="ARBA00022927"/>
    </source>
</evidence>
<evidence type="ECO:0000256" key="2">
    <source>
        <dbReference type="ARBA" id="ARBA00006555"/>
    </source>
</evidence>
<keyword evidence="5" id="KW-0997">Cell inner membrane</keyword>
<dbReference type="GO" id="GO:0031992">
    <property type="term" value="F:energy transducer activity"/>
    <property type="evidence" value="ECO:0007669"/>
    <property type="project" value="TreeGrafter"/>
</dbReference>
<dbReference type="Gene3D" id="3.30.1150.10">
    <property type="match status" value="1"/>
</dbReference>
<proteinExistence type="inferred from homology"/>
<dbReference type="InterPro" id="IPR037682">
    <property type="entry name" value="TonB_C"/>
</dbReference>
<dbReference type="NCBIfam" id="TIGR01352">
    <property type="entry name" value="tonB_Cterm"/>
    <property type="match status" value="1"/>
</dbReference>
<keyword evidence="9" id="KW-0472">Membrane</keyword>
<evidence type="ECO:0000256" key="8">
    <source>
        <dbReference type="ARBA" id="ARBA00022989"/>
    </source>
</evidence>
<dbReference type="GO" id="GO:0098797">
    <property type="term" value="C:plasma membrane protein complex"/>
    <property type="evidence" value="ECO:0007669"/>
    <property type="project" value="TreeGrafter"/>
</dbReference>
<keyword evidence="8" id="KW-1133">Transmembrane helix</keyword>
<comment type="similarity">
    <text evidence="2">Belongs to the TonB family.</text>
</comment>
<evidence type="ECO:0000313" key="12">
    <source>
        <dbReference type="EMBL" id="VAX09203.1"/>
    </source>
</evidence>
<evidence type="ECO:0000256" key="3">
    <source>
        <dbReference type="ARBA" id="ARBA00022448"/>
    </source>
</evidence>
<comment type="subcellular location">
    <subcellularLocation>
        <location evidence="1">Cell inner membrane</location>
        <topology evidence="1">Single-pass membrane protein</topology>
        <orientation evidence="1">Periplasmic side</orientation>
    </subcellularLocation>
</comment>
<gene>
    <name evidence="12" type="ORF">MNBD_GAMMA25-1991</name>
</gene>
<dbReference type="GO" id="GO:0015031">
    <property type="term" value="P:protein transport"/>
    <property type="evidence" value="ECO:0007669"/>
    <property type="project" value="UniProtKB-KW"/>
</dbReference>
<keyword evidence="7" id="KW-0653">Protein transport</keyword>
<dbReference type="EMBL" id="UOFY01000033">
    <property type="protein sequence ID" value="VAX09203.1"/>
    <property type="molecule type" value="Genomic_DNA"/>
</dbReference>
<evidence type="ECO:0000256" key="6">
    <source>
        <dbReference type="ARBA" id="ARBA00022692"/>
    </source>
</evidence>
<dbReference type="SUPFAM" id="SSF74653">
    <property type="entry name" value="TolA/TonB C-terminal domain"/>
    <property type="match status" value="1"/>
</dbReference>
<dbReference type="InterPro" id="IPR006260">
    <property type="entry name" value="TonB/TolA_C"/>
</dbReference>
<evidence type="ECO:0000256" key="1">
    <source>
        <dbReference type="ARBA" id="ARBA00004383"/>
    </source>
</evidence>
<feature type="region of interest" description="Disordered" evidence="10">
    <location>
        <begin position="57"/>
        <end position="87"/>
    </location>
</feature>
<sequence length="283" mass="31677">MTLFFALAFHAIVILGVSFDLADDDFMPPLTTMEITLVHNHSDEAPDDADYLAQANQKGGGNVEEKTRDQSPFSNPTPTQDDGFAPASEQAIAPPMSQPEKIQQEIMTATKAKEKIVSQPQKEPLPEMPQPLTAAQLLERSRQKIARMSAEIKRMKKTYQVTPRRTYVRGANAKEYRFASYLDSWRAKVERFGNLNYPEEALRHKIDGSLLLDVAINPDGSLNHMKVIQSSGQKVLDDAAKRIVRLAAPFPPLSKEILKDTDVLHIPRVWYFKSGRGMSTGTQ</sequence>
<dbReference type="GO" id="GO:0055085">
    <property type="term" value="P:transmembrane transport"/>
    <property type="evidence" value="ECO:0007669"/>
    <property type="project" value="InterPro"/>
</dbReference>
<dbReference type="AlphaFoldDB" id="A0A3B1BB33"/>
<feature type="compositionally biased region" description="Polar residues" evidence="10">
    <location>
        <begin position="70"/>
        <end position="80"/>
    </location>
</feature>
<evidence type="ECO:0000256" key="4">
    <source>
        <dbReference type="ARBA" id="ARBA00022475"/>
    </source>
</evidence>
<feature type="domain" description="TonB C-terminal" evidence="11">
    <location>
        <begin position="182"/>
        <end position="279"/>
    </location>
</feature>
<protein>
    <submittedName>
        <fullName evidence="12">TonB protein</fullName>
    </submittedName>
</protein>
<evidence type="ECO:0000256" key="5">
    <source>
        <dbReference type="ARBA" id="ARBA00022519"/>
    </source>
</evidence>
<keyword evidence="3" id="KW-0813">Transport</keyword>
<name>A0A3B1BB33_9ZZZZ</name>
<dbReference type="PANTHER" id="PTHR33446:SF11">
    <property type="entry name" value="TONB3"/>
    <property type="match status" value="1"/>
</dbReference>
<keyword evidence="6" id="KW-0812">Transmembrane</keyword>
<evidence type="ECO:0000256" key="10">
    <source>
        <dbReference type="SAM" id="MobiDB-lite"/>
    </source>
</evidence>
<evidence type="ECO:0000259" key="11">
    <source>
        <dbReference type="PROSITE" id="PS52015"/>
    </source>
</evidence>
<organism evidence="12">
    <name type="scientific">hydrothermal vent metagenome</name>
    <dbReference type="NCBI Taxonomy" id="652676"/>
    <lineage>
        <taxon>unclassified sequences</taxon>
        <taxon>metagenomes</taxon>
        <taxon>ecological metagenomes</taxon>
    </lineage>
</organism>
<dbReference type="InterPro" id="IPR051045">
    <property type="entry name" value="TonB-dependent_transducer"/>
</dbReference>
<keyword evidence="4" id="KW-1003">Cell membrane</keyword>
<dbReference type="PANTHER" id="PTHR33446">
    <property type="entry name" value="PROTEIN TONB-RELATED"/>
    <property type="match status" value="1"/>
</dbReference>
<evidence type="ECO:0000256" key="9">
    <source>
        <dbReference type="ARBA" id="ARBA00023136"/>
    </source>
</evidence>
<accession>A0A3B1BB33</accession>